<proteinExistence type="predicted"/>
<dbReference type="EMBL" id="CM037017">
    <property type="protein sequence ID" value="KAH7676427.1"/>
    <property type="molecule type" value="Genomic_DNA"/>
</dbReference>
<dbReference type="Proteomes" id="UP000827976">
    <property type="component" value="Chromosome 7"/>
</dbReference>
<keyword evidence="2" id="KW-1185">Reference proteome</keyword>
<reference evidence="2" key="1">
    <citation type="journal article" date="2022" name="Nat. Commun.">
        <title>Chromosome evolution and the genetic basis of agronomically important traits in greater yam.</title>
        <authorList>
            <person name="Bredeson J.V."/>
            <person name="Lyons J.B."/>
            <person name="Oniyinde I.O."/>
            <person name="Okereke N.R."/>
            <person name="Kolade O."/>
            <person name="Nnabue I."/>
            <person name="Nwadili C.O."/>
            <person name="Hribova E."/>
            <person name="Parker M."/>
            <person name="Nwogha J."/>
            <person name="Shu S."/>
            <person name="Carlson J."/>
            <person name="Kariba R."/>
            <person name="Muthemba S."/>
            <person name="Knop K."/>
            <person name="Barton G.J."/>
            <person name="Sherwood A.V."/>
            <person name="Lopez-Montes A."/>
            <person name="Asiedu R."/>
            <person name="Jamnadass R."/>
            <person name="Muchugi A."/>
            <person name="Goodstein D."/>
            <person name="Egesi C.N."/>
            <person name="Featherston J."/>
            <person name="Asfaw A."/>
            <person name="Simpson G.G."/>
            <person name="Dolezel J."/>
            <person name="Hendre P.S."/>
            <person name="Van Deynze A."/>
            <person name="Kumar P.L."/>
            <person name="Obidiegwu J.E."/>
            <person name="Bhattacharjee R."/>
            <person name="Rokhsar D.S."/>
        </authorList>
    </citation>
    <scope>NUCLEOTIDE SEQUENCE [LARGE SCALE GENOMIC DNA]</scope>
    <source>
        <strain evidence="2">cv. TDa95/00328</strain>
    </source>
</reference>
<name>A0ACB7VPN8_DIOAL</name>
<gene>
    <name evidence="1" type="ORF">IHE45_07G014900</name>
</gene>
<evidence type="ECO:0000313" key="2">
    <source>
        <dbReference type="Proteomes" id="UP000827976"/>
    </source>
</evidence>
<evidence type="ECO:0000313" key="1">
    <source>
        <dbReference type="EMBL" id="KAH7676427.1"/>
    </source>
</evidence>
<sequence length="99" mass="10445">MNSKETPEQIAAKARAKMAQQLAQKAAESRRASNSGNTNINQISEEKAAASVPGPSTINSSNNDNTNSNQIAEEKAASASATTVNPSNKEPKRSFCCCF</sequence>
<protein>
    <submittedName>
        <fullName evidence="1">Uncharacterized protein</fullName>
    </submittedName>
</protein>
<organism evidence="1 2">
    <name type="scientific">Dioscorea alata</name>
    <name type="common">Purple yam</name>
    <dbReference type="NCBI Taxonomy" id="55571"/>
    <lineage>
        <taxon>Eukaryota</taxon>
        <taxon>Viridiplantae</taxon>
        <taxon>Streptophyta</taxon>
        <taxon>Embryophyta</taxon>
        <taxon>Tracheophyta</taxon>
        <taxon>Spermatophyta</taxon>
        <taxon>Magnoliopsida</taxon>
        <taxon>Liliopsida</taxon>
        <taxon>Dioscoreales</taxon>
        <taxon>Dioscoreaceae</taxon>
        <taxon>Dioscorea</taxon>
    </lineage>
</organism>
<accession>A0ACB7VPN8</accession>
<comment type="caution">
    <text evidence="1">The sequence shown here is derived from an EMBL/GenBank/DDBJ whole genome shotgun (WGS) entry which is preliminary data.</text>
</comment>